<comment type="caution">
    <text evidence="1">The sequence shown here is derived from an EMBL/GenBank/DDBJ whole genome shotgun (WGS) entry which is preliminary data.</text>
</comment>
<protein>
    <recommendedName>
        <fullName evidence="2">PPM-type phosphatase domain-containing protein</fullName>
    </recommendedName>
</protein>
<dbReference type="AlphaFoldDB" id="A0A0F8WUZ4"/>
<sequence length="177" mass="19335">GSEEYCRDLAEAIGKQFRERRLSLTGGILRAVRAAHENLRDWNRRSLKQHRVAAGVSCLALRGAAPGWEAYLGQVAPAAAVLLRNGSLKRLKPSLPDALQPLGLQEEFWPDLTRHELRDGDRLLLLSTGLAAAVSDEELAEALRSPPEETLPLIYRKGKEMPNCAAVLVAALPETVA</sequence>
<evidence type="ECO:0008006" key="2">
    <source>
        <dbReference type="Google" id="ProtNLM"/>
    </source>
</evidence>
<proteinExistence type="predicted"/>
<dbReference type="Gene3D" id="3.60.40.10">
    <property type="entry name" value="PPM-type phosphatase domain"/>
    <property type="match status" value="1"/>
</dbReference>
<feature type="non-terminal residue" evidence="1">
    <location>
        <position position="1"/>
    </location>
</feature>
<evidence type="ECO:0000313" key="1">
    <source>
        <dbReference type="EMBL" id="KKK60667.1"/>
    </source>
</evidence>
<reference evidence="1" key="1">
    <citation type="journal article" date="2015" name="Nature">
        <title>Complex archaea that bridge the gap between prokaryotes and eukaryotes.</title>
        <authorList>
            <person name="Spang A."/>
            <person name="Saw J.H."/>
            <person name="Jorgensen S.L."/>
            <person name="Zaremba-Niedzwiedzka K."/>
            <person name="Martijn J."/>
            <person name="Lind A.E."/>
            <person name="van Eijk R."/>
            <person name="Schleper C."/>
            <person name="Guy L."/>
            <person name="Ettema T.J."/>
        </authorList>
    </citation>
    <scope>NUCLEOTIDE SEQUENCE</scope>
</reference>
<name>A0A0F8WUZ4_9ZZZZ</name>
<dbReference type="InterPro" id="IPR036457">
    <property type="entry name" value="PPM-type-like_dom_sf"/>
</dbReference>
<gene>
    <name evidence="1" type="ORF">LCGC14_3022060</name>
</gene>
<dbReference type="SUPFAM" id="SSF81606">
    <property type="entry name" value="PP2C-like"/>
    <property type="match status" value="1"/>
</dbReference>
<accession>A0A0F8WUZ4</accession>
<organism evidence="1">
    <name type="scientific">marine sediment metagenome</name>
    <dbReference type="NCBI Taxonomy" id="412755"/>
    <lineage>
        <taxon>unclassified sequences</taxon>
        <taxon>metagenomes</taxon>
        <taxon>ecological metagenomes</taxon>
    </lineage>
</organism>
<dbReference type="EMBL" id="LAZR01062855">
    <property type="protein sequence ID" value="KKK60667.1"/>
    <property type="molecule type" value="Genomic_DNA"/>
</dbReference>